<evidence type="ECO:0000313" key="2">
    <source>
        <dbReference type="EMBL" id="KAG8191333.1"/>
    </source>
</evidence>
<evidence type="ECO:0000313" key="3">
    <source>
        <dbReference type="Proteomes" id="UP000827092"/>
    </source>
</evidence>
<feature type="region of interest" description="Disordered" evidence="1">
    <location>
        <begin position="18"/>
        <end position="46"/>
    </location>
</feature>
<feature type="region of interest" description="Disordered" evidence="1">
    <location>
        <begin position="73"/>
        <end position="115"/>
    </location>
</feature>
<organism evidence="2 3">
    <name type="scientific">Oedothorax gibbosus</name>
    <dbReference type="NCBI Taxonomy" id="931172"/>
    <lineage>
        <taxon>Eukaryota</taxon>
        <taxon>Metazoa</taxon>
        <taxon>Ecdysozoa</taxon>
        <taxon>Arthropoda</taxon>
        <taxon>Chelicerata</taxon>
        <taxon>Arachnida</taxon>
        <taxon>Araneae</taxon>
        <taxon>Araneomorphae</taxon>
        <taxon>Entelegynae</taxon>
        <taxon>Araneoidea</taxon>
        <taxon>Linyphiidae</taxon>
        <taxon>Erigoninae</taxon>
        <taxon>Oedothorax</taxon>
    </lineage>
</organism>
<feature type="compositionally biased region" description="Polar residues" evidence="1">
    <location>
        <begin position="20"/>
        <end position="46"/>
    </location>
</feature>
<dbReference type="Proteomes" id="UP000827092">
    <property type="component" value="Unassembled WGS sequence"/>
</dbReference>
<feature type="compositionally biased region" description="Basic and acidic residues" evidence="1">
    <location>
        <begin position="92"/>
        <end position="115"/>
    </location>
</feature>
<dbReference type="AlphaFoldDB" id="A0AAV6V5I1"/>
<gene>
    <name evidence="2" type="ORF">JTE90_006079</name>
</gene>
<protein>
    <submittedName>
        <fullName evidence="2">Uncharacterized protein</fullName>
    </submittedName>
</protein>
<comment type="caution">
    <text evidence="2">The sequence shown here is derived from an EMBL/GenBank/DDBJ whole genome shotgun (WGS) entry which is preliminary data.</text>
</comment>
<sequence length="115" mass="12467">MTSRLFQQVYRGLVTPLVTPKTNFPPNTGSLMSTTTGSPKSSSNNDMAMNVLKIGGGFAVGMYTGHVVTEQGIVPMDKMYGKDTDKEEEDKSEDKDKGKEAEDKGEEAKDAAKDK</sequence>
<name>A0AAV6V5I1_9ARAC</name>
<dbReference type="EMBL" id="JAFNEN010000161">
    <property type="protein sequence ID" value="KAG8191333.1"/>
    <property type="molecule type" value="Genomic_DNA"/>
</dbReference>
<reference evidence="2 3" key="1">
    <citation type="journal article" date="2022" name="Nat. Ecol. Evol.">
        <title>A masculinizing supergene underlies an exaggerated male reproductive morph in a spider.</title>
        <authorList>
            <person name="Hendrickx F."/>
            <person name="De Corte Z."/>
            <person name="Sonet G."/>
            <person name="Van Belleghem S.M."/>
            <person name="Kostlbacher S."/>
            <person name="Vangestel C."/>
        </authorList>
    </citation>
    <scope>NUCLEOTIDE SEQUENCE [LARGE SCALE GENOMIC DNA]</scope>
    <source>
        <strain evidence="2">W744_W776</strain>
    </source>
</reference>
<accession>A0AAV6V5I1</accession>
<keyword evidence="3" id="KW-1185">Reference proteome</keyword>
<evidence type="ECO:0000256" key="1">
    <source>
        <dbReference type="SAM" id="MobiDB-lite"/>
    </source>
</evidence>
<proteinExistence type="predicted"/>